<name>A0AAV5WXY6_9BILA</name>
<evidence type="ECO:0000313" key="2">
    <source>
        <dbReference type="EMBL" id="GMT35505.1"/>
    </source>
</evidence>
<dbReference type="Proteomes" id="UP001432322">
    <property type="component" value="Unassembled WGS sequence"/>
</dbReference>
<sequence length="317" mass="36483">MSYFTTIICLIGRIKVRFAKTAVLFGDLDREEIQLALSSGDETWSESSYGVTDDESDEESETEVIRQRVEQPSELMNLPPEVLLRIIDYAKSGYFGYATLKQTSRLFYNLMHAHTDNPTNVPPVEIMRFQGIGKKKMTVIVDVLSENHHYFFKLKSLNPEGVRGFENRHNFVRETFYSYIISSWLVVSHKFTVDLTDAIFFDQLKRAITTIRKVEVLEMSEDGMKIVNSFLGEQQEIAHISINYTELNQEESEKLLDEIRKRSTKKVQIRVVNATMDDPESFLLRLAALVDAIGIYQEGKNEELTGTNYMFGLRDGD</sequence>
<keyword evidence="3" id="KW-1185">Reference proteome</keyword>
<accession>A0AAV5WXY6</accession>
<evidence type="ECO:0008006" key="4">
    <source>
        <dbReference type="Google" id="ProtNLM"/>
    </source>
</evidence>
<proteinExistence type="predicted"/>
<organism evidence="2 3">
    <name type="scientific">Pristionchus fissidentatus</name>
    <dbReference type="NCBI Taxonomy" id="1538716"/>
    <lineage>
        <taxon>Eukaryota</taxon>
        <taxon>Metazoa</taxon>
        <taxon>Ecdysozoa</taxon>
        <taxon>Nematoda</taxon>
        <taxon>Chromadorea</taxon>
        <taxon>Rhabditida</taxon>
        <taxon>Rhabditina</taxon>
        <taxon>Diplogasteromorpha</taxon>
        <taxon>Diplogasteroidea</taxon>
        <taxon>Neodiplogasteridae</taxon>
        <taxon>Pristionchus</taxon>
    </lineage>
</organism>
<reference evidence="2" key="1">
    <citation type="submission" date="2023-10" db="EMBL/GenBank/DDBJ databases">
        <title>Genome assembly of Pristionchus species.</title>
        <authorList>
            <person name="Yoshida K."/>
            <person name="Sommer R.J."/>
        </authorList>
    </citation>
    <scope>NUCLEOTIDE SEQUENCE</scope>
    <source>
        <strain evidence="2">RS5133</strain>
    </source>
</reference>
<dbReference type="AlphaFoldDB" id="A0AAV5WXY6"/>
<feature type="compositionally biased region" description="Acidic residues" evidence="1">
    <location>
        <begin position="52"/>
        <end position="62"/>
    </location>
</feature>
<feature type="region of interest" description="Disordered" evidence="1">
    <location>
        <begin position="43"/>
        <end position="62"/>
    </location>
</feature>
<evidence type="ECO:0000313" key="3">
    <source>
        <dbReference type="Proteomes" id="UP001432322"/>
    </source>
</evidence>
<comment type="caution">
    <text evidence="2">The sequence shown here is derived from an EMBL/GenBank/DDBJ whole genome shotgun (WGS) entry which is preliminary data.</text>
</comment>
<gene>
    <name evidence="2" type="ORF">PFISCL1PPCAC_26802</name>
</gene>
<evidence type="ECO:0000256" key="1">
    <source>
        <dbReference type="SAM" id="MobiDB-lite"/>
    </source>
</evidence>
<dbReference type="EMBL" id="BTSY01000007">
    <property type="protein sequence ID" value="GMT35505.1"/>
    <property type="molecule type" value="Genomic_DNA"/>
</dbReference>
<protein>
    <recommendedName>
        <fullName evidence="4">F-box domain-containing protein</fullName>
    </recommendedName>
</protein>